<dbReference type="Proteomes" id="UP001171508">
    <property type="component" value="Unassembled WGS sequence"/>
</dbReference>
<dbReference type="EMBL" id="JAQJJM010000032">
    <property type="protein sequence ID" value="MDN5133197.1"/>
    <property type="molecule type" value="Genomic_DNA"/>
</dbReference>
<comment type="caution">
    <text evidence="3">The sequence shown here is derived from an EMBL/GenBank/DDBJ whole genome shotgun (WGS) entry which is preliminary data.</text>
</comment>
<name>A0AAP4Q0A6_9BACT</name>
<protein>
    <recommendedName>
        <fullName evidence="2">LapA adhesin domain-containing protein</fullName>
    </recommendedName>
</protein>
<accession>A0AAP4Q0A6</accession>
<evidence type="ECO:0000259" key="2">
    <source>
        <dbReference type="Pfam" id="PF20579"/>
    </source>
</evidence>
<dbReference type="InterPro" id="IPR046779">
    <property type="entry name" value="LapA_adhesin_dom"/>
</dbReference>
<dbReference type="SUPFAM" id="SSF51120">
    <property type="entry name" value="beta-Roll"/>
    <property type="match status" value="1"/>
</dbReference>
<evidence type="ECO:0000313" key="4">
    <source>
        <dbReference type="Proteomes" id="UP001171508"/>
    </source>
</evidence>
<reference evidence="3" key="2">
    <citation type="submission" date="2023-01" db="EMBL/GenBank/DDBJ databases">
        <authorList>
            <person name="Uljanovas D."/>
        </authorList>
    </citation>
    <scope>NUCLEOTIDE SEQUENCE</scope>
    <source>
        <strain evidence="3">H19</strain>
    </source>
</reference>
<dbReference type="Pfam" id="PF20579">
    <property type="entry name" value="LapA"/>
    <property type="match status" value="2"/>
</dbReference>
<reference evidence="3" key="1">
    <citation type="journal article" date="2023" name="Microorganisms">
        <title>Genomic Characterization of Arcobacter butzleri Strains Isolated from Various Sources in Lithuania.</title>
        <authorList>
            <person name="Uljanovas D."/>
            <person name="Golz G."/>
            <person name="Fleischmann S."/>
            <person name="Kudirkiene E."/>
            <person name="Kasetiene N."/>
            <person name="Grineviciene A."/>
            <person name="Tamuleviciene E."/>
            <person name="Aksomaitiene J."/>
            <person name="Alter T."/>
            <person name="Malakauskas M."/>
        </authorList>
    </citation>
    <scope>NUCLEOTIDE SEQUENCE</scope>
    <source>
        <strain evidence="3">H19</strain>
    </source>
</reference>
<dbReference type="RefSeq" id="WP_175531543.1">
    <property type="nucleotide sequence ID" value="NZ_JABWGL010000039.1"/>
</dbReference>
<feature type="compositionally biased region" description="Low complexity" evidence="1">
    <location>
        <begin position="703"/>
        <end position="715"/>
    </location>
</feature>
<sequence length="1298" mass="137492">GEIKELGATSVEVVANAGETTAPTFESLTVDKTKATIEITDTIDVTKITLTSESINNGADIKISVFLGNKDGMDTKVTNTPLVIILNDGAKITIPVGETTGSITIPNPAPNGGIVTYSISETTGGNYEALDKDSTTTVVTKDTIPPTVTITGSTVTESNTGTVTGNKTIGTVTISFNKPLTEDLTITLNNGQKIDFKVGDTTKTVEVETSRVDDAYKQGTTTEKVSIVSTSNSKIDITDKTATITINDDDDPIDVTVTAVATTPKVIDVNTKTDGTTGVTIKAYGSDGKETNLTTITGTNHDGFGVETKINGNSVNNSNGDTKELGVGEKIVVEFTDKDVNSLDVSFAWRNNHETAKLTFINDGKIVGYATVTGDGSSTTKAIVTYYDENGEILKVVNAKGSSDKVDELFTFELPDSNGGIVSFDTVEFSAPKTVDDYLINSIVYKEVVNTSITDVLTDGGKVTFNIQVDENYPPQGKATAIVEVNGKEYEVSLNATGRGTLELSSSDLGTDLSNVEVKVVRIEGGNYESVNSTTAEFDFTTSVTGDNLSSSNDNINTYEDTAYILKVTDFGEYGEKVQEFKITELPTNGKLYLTVTKGETIIDKYGNETIVTEDTKVEISKDQIISLADIAAGKVVFEPYENSDENGSFEFQAGDGDENFSDSSYTTTIDVKAVADAPTVSISITPDTNNPTSTGSNGNGNSGSNENNGSSNIGATKPSLNISSDWWNGYNSKGDIVQSATYEKDEVNWSNNNGFTSGNDSVSVGKLEASIDTGAGDDNIYVSGNVNQSISVGDGNDKIFIEGSVGTNWTIDLGKGNNNLHTKSDVGLVNGGSGDDTVLVEGNTTNTVNLGAGNNELHIKGNAGGTITTGSGNDKVFIEKDAKNSINLGDGDNLLHIKGNAENAIDTGSGDDKVFIEKDAKNSIRLGAGNNELYIKGNAENTIDTGLGNDIVIVDGNAKNSVRLGDGNNELYIKGSAVDITTGTGADKVFVDGNISNYVNLGAGDDYLEIGGKLTANNAYLDGGDGQDALYLKDYTKQQYESDFVANYQSWRIKNFETITFKDGDTYKIDKDGNLGDKVEAKEYKYDISLSAQLTDTDGSEKLSDTITLKNIPEDSKLYGSDGNEINANDDGSYTVQVDANGEAKLTLTNENEVSDTDLNSIKASATSNEVNENGEVTDSATSTVDNILSTDINLDNLSSIISENGEINLANSKAENISLTLDDVIKLSGDDNVIKISGDNFDSVTFKDTVGENGQENNWSKVAGTDTDQGYDIYTNSGNPTIQVKVEQPISDGITN</sequence>
<feature type="non-terminal residue" evidence="3">
    <location>
        <position position="1"/>
    </location>
</feature>
<feature type="region of interest" description="Disordered" evidence="1">
    <location>
        <begin position="683"/>
        <end position="717"/>
    </location>
</feature>
<evidence type="ECO:0000256" key="1">
    <source>
        <dbReference type="SAM" id="MobiDB-lite"/>
    </source>
</evidence>
<dbReference type="InterPro" id="IPR011049">
    <property type="entry name" value="Serralysin-like_metalloprot_C"/>
</dbReference>
<evidence type="ECO:0000313" key="3">
    <source>
        <dbReference type="EMBL" id="MDN5133197.1"/>
    </source>
</evidence>
<dbReference type="Gene3D" id="2.160.20.160">
    <property type="match status" value="2"/>
</dbReference>
<organism evidence="3 4">
    <name type="scientific">Aliarcobacter butzleri</name>
    <dbReference type="NCBI Taxonomy" id="28197"/>
    <lineage>
        <taxon>Bacteria</taxon>
        <taxon>Pseudomonadati</taxon>
        <taxon>Campylobacterota</taxon>
        <taxon>Epsilonproteobacteria</taxon>
        <taxon>Campylobacterales</taxon>
        <taxon>Arcobacteraceae</taxon>
        <taxon>Aliarcobacter</taxon>
    </lineage>
</organism>
<feature type="domain" description="LapA adhesin" evidence="2">
    <location>
        <begin position="154"/>
        <end position="248"/>
    </location>
</feature>
<proteinExistence type="predicted"/>
<gene>
    <name evidence="3" type="ORF">PJV92_10735</name>
</gene>
<feature type="domain" description="LapA adhesin" evidence="2">
    <location>
        <begin position="44"/>
        <end position="142"/>
    </location>
</feature>